<proteinExistence type="predicted"/>
<dbReference type="OrthoDB" id="8254172at2"/>
<evidence type="ECO:0000256" key="1">
    <source>
        <dbReference type="SAM" id="SignalP"/>
    </source>
</evidence>
<dbReference type="RefSeq" id="WP_083587890.1">
    <property type="nucleotide sequence ID" value="NZ_LT670849.1"/>
</dbReference>
<accession>A0A1M7UWS4</accession>
<gene>
    <name evidence="2" type="ORF">SAMN05444170_7165</name>
</gene>
<name>A0A1M7UWS4_9BRAD</name>
<organism evidence="2 3">
    <name type="scientific">Bradyrhizobium erythrophlei</name>
    <dbReference type="NCBI Taxonomy" id="1437360"/>
    <lineage>
        <taxon>Bacteria</taxon>
        <taxon>Pseudomonadati</taxon>
        <taxon>Pseudomonadota</taxon>
        <taxon>Alphaproteobacteria</taxon>
        <taxon>Hyphomicrobiales</taxon>
        <taxon>Nitrobacteraceae</taxon>
        <taxon>Bradyrhizobium</taxon>
    </lineage>
</organism>
<evidence type="ECO:0000313" key="2">
    <source>
        <dbReference type="EMBL" id="SHN87412.1"/>
    </source>
</evidence>
<feature type="signal peptide" evidence="1">
    <location>
        <begin position="1"/>
        <end position="20"/>
    </location>
</feature>
<reference evidence="3" key="1">
    <citation type="submission" date="2016-11" db="EMBL/GenBank/DDBJ databases">
        <authorList>
            <person name="Varghese N."/>
            <person name="Submissions S."/>
        </authorList>
    </citation>
    <scope>NUCLEOTIDE SEQUENCE [LARGE SCALE GENOMIC DNA]</scope>
    <source>
        <strain evidence="3">GAS401</strain>
    </source>
</reference>
<evidence type="ECO:0000313" key="3">
    <source>
        <dbReference type="Proteomes" id="UP000184096"/>
    </source>
</evidence>
<sequence>MVKVLIATGAVFALMTAASAADLPQRQPAPRYAEAPVVGKMPIGKSPIGKSPWGKGPVAARY</sequence>
<keyword evidence="3" id="KW-1185">Reference proteome</keyword>
<dbReference type="AlphaFoldDB" id="A0A1M7UWS4"/>
<feature type="chain" id="PRO_5009929759" evidence="1">
    <location>
        <begin position="21"/>
        <end position="62"/>
    </location>
</feature>
<keyword evidence="1" id="KW-0732">Signal</keyword>
<protein>
    <submittedName>
        <fullName evidence="2">Uncharacterized protein</fullName>
    </submittedName>
</protein>
<dbReference type="EMBL" id="LT670849">
    <property type="protein sequence ID" value="SHN87412.1"/>
    <property type="molecule type" value="Genomic_DNA"/>
</dbReference>
<dbReference type="Proteomes" id="UP000184096">
    <property type="component" value="Chromosome I"/>
</dbReference>